<feature type="transmembrane region" description="Helical" evidence="8">
    <location>
        <begin position="294"/>
        <end position="315"/>
    </location>
</feature>
<dbReference type="OrthoDB" id="8552908at2"/>
<dbReference type="PANTHER" id="PTHR43520:SF5">
    <property type="entry name" value="CATION-TRANSPORTING P-TYPE ATPASE-RELATED"/>
    <property type="match status" value="1"/>
</dbReference>
<keyword evidence="2" id="KW-0813">Transport</keyword>
<keyword evidence="6" id="KW-1278">Translocase</keyword>
<dbReference type="eggNOG" id="COG2217">
    <property type="taxonomic scope" value="Bacteria"/>
</dbReference>
<keyword evidence="7" id="KW-0406">Ion transport</keyword>
<feature type="transmembrane region" description="Helical" evidence="8">
    <location>
        <begin position="184"/>
        <end position="206"/>
    </location>
</feature>
<keyword evidence="10" id="KW-1185">Reference proteome</keyword>
<dbReference type="PANTHER" id="PTHR43520">
    <property type="entry name" value="ATP7, ISOFORM B"/>
    <property type="match status" value="1"/>
</dbReference>
<evidence type="ECO:0000256" key="8">
    <source>
        <dbReference type="SAM" id="Phobius"/>
    </source>
</evidence>
<evidence type="ECO:0000256" key="4">
    <source>
        <dbReference type="ARBA" id="ARBA00022553"/>
    </source>
</evidence>
<comment type="caution">
    <text evidence="9">The sequence shown here is derived from an EMBL/GenBank/DDBJ whole genome shotgun (WGS) entry which is preliminary data.</text>
</comment>
<evidence type="ECO:0000256" key="1">
    <source>
        <dbReference type="ARBA" id="ARBA00004651"/>
    </source>
</evidence>
<dbReference type="EMBL" id="JRNI01000037">
    <property type="protein sequence ID" value="KGF29588.1"/>
    <property type="molecule type" value="Genomic_DNA"/>
</dbReference>
<feature type="transmembrane region" description="Helical" evidence="8">
    <location>
        <begin position="67"/>
        <end position="87"/>
    </location>
</feature>
<sequence length="330" mass="37344">MKAVSIFAIPKDLPAAERLERRRMVVRLGLSWLIMMQVMMFAAPGYFKHQYMGTDIQESLEVALVLLNWIGLLLTIPVLFYCAVPIWKGLFAADSEFAHRHSMVNMNLPVALGIAVAFFPSVHTTIYHQGEVYYDSIVMFIAFLLTARYLEYIAVQSSYIAGEHHVLDRIKQCRDEDMAHADRYAFYFVMIQIALAVVSGLVWYFYIDPAHALAVTVSLFVMSCPCAMAMSVPSCYAAARTVLINAAAASQVDETLLESILQRTRHTARFCLTVSIVFHLLMTPLAMIGLVSPWLAAIIMFISSMWVGLMGWRLYKRFRSELEARNAVMQ</sequence>
<dbReference type="GO" id="GO:0005507">
    <property type="term" value="F:copper ion binding"/>
    <property type="evidence" value="ECO:0007669"/>
    <property type="project" value="TreeGrafter"/>
</dbReference>
<comment type="subcellular location">
    <subcellularLocation>
        <location evidence="1">Cell membrane</location>
        <topology evidence="1">Multi-pass membrane protein</topology>
    </subcellularLocation>
</comment>
<name>A0A095Z4J9_9BURK</name>
<evidence type="ECO:0000313" key="10">
    <source>
        <dbReference type="Proteomes" id="UP000029629"/>
    </source>
</evidence>
<evidence type="ECO:0000256" key="5">
    <source>
        <dbReference type="ARBA" id="ARBA00022842"/>
    </source>
</evidence>
<keyword evidence="8" id="KW-1133">Transmembrane helix</keyword>
<accession>A0A095Z4J9</accession>
<dbReference type="RefSeq" id="WP_018026124.1">
    <property type="nucleotide sequence ID" value="NZ_JRNI01000037.1"/>
</dbReference>
<dbReference type="Proteomes" id="UP000029629">
    <property type="component" value="Unassembled WGS sequence"/>
</dbReference>
<protein>
    <submittedName>
        <fullName evidence="9">Membrane protein</fullName>
    </submittedName>
</protein>
<dbReference type="GO" id="GO:0005886">
    <property type="term" value="C:plasma membrane"/>
    <property type="evidence" value="ECO:0007669"/>
    <property type="project" value="UniProtKB-SubCell"/>
</dbReference>
<evidence type="ECO:0000256" key="6">
    <source>
        <dbReference type="ARBA" id="ARBA00022967"/>
    </source>
</evidence>
<feature type="transmembrane region" description="Helical" evidence="8">
    <location>
        <begin position="212"/>
        <end position="232"/>
    </location>
</feature>
<dbReference type="GeneID" id="93427788"/>
<dbReference type="AlphaFoldDB" id="A0A095Z4J9"/>
<keyword evidence="5" id="KW-0460">Magnesium</keyword>
<feature type="transmembrane region" description="Helical" evidence="8">
    <location>
        <begin position="108"/>
        <end position="126"/>
    </location>
</feature>
<keyword evidence="8" id="KW-0812">Transmembrane</keyword>
<feature type="transmembrane region" description="Helical" evidence="8">
    <location>
        <begin position="270"/>
        <end position="288"/>
    </location>
</feature>
<proteinExistence type="predicted"/>
<feature type="transmembrane region" description="Helical" evidence="8">
    <location>
        <begin position="28"/>
        <end position="47"/>
    </location>
</feature>
<dbReference type="GO" id="GO:0043682">
    <property type="term" value="F:P-type divalent copper transporter activity"/>
    <property type="evidence" value="ECO:0007669"/>
    <property type="project" value="TreeGrafter"/>
</dbReference>
<gene>
    <name evidence="9" type="ORF">HMPREF2130_08615</name>
</gene>
<keyword evidence="3" id="KW-1003">Cell membrane</keyword>
<feature type="transmembrane region" description="Helical" evidence="8">
    <location>
        <begin position="132"/>
        <end position="150"/>
    </location>
</feature>
<organism evidence="9 10">
    <name type="scientific">Oligella urethralis DNF00040</name>
    <dbReference type="NCBI Taxonomy" id="1401065"/>
    <lineage>
        <taxon>Bacteria</taxon>
        <taxon>Pseudomonadati</taxon>
        <taxon>Pseudomonadota</taxon>
        <taxon>Betaproteobacteria</taxon>
        <taxon>Burkholderiales</taxon>
        <taxon>Alcaligenaceae</taxon>
        <taxon>Oligella</taxon>
    </lineage>
</organism>
<dbReference type="GO" id="GO:0055070">
    <property type="term" value="P:copper ion homeostasis"/>
    <property type="evidence" value="ECO:0007669"/>
    <property type="project" value="TreeGrafter"/>
</dbReference>
<evidence type="ECO:0000313" key="9">
    <source>
        <dbReference type="EMBL" id="KGF29588.1"/>
    </source>
</evidence>
<keyword evidence="4" id="KW-0597">Phosphoprotein</keyword>
<evidence type="ECO:0000256" key="7">
    <source>
        <dbReference type="ARBA" id="ARBA00023065"/>
    </source>
</evidence>
<evidence type="ECO:0000256" key="2">
    <source>
        <dbReference type="ARBA" id="ARBA00022448"/>
    </source>
</evidence>
<keyword evidence="8" id="KW-0472">Membrane</keyword>
<reference evidence="9 10" key="1">
    <citation type="submission" date="2014-07" db="EMBL/GenBank/DDBJ databases">
        <authorList>
            <person name="McCorrison J."/>
            <person name="Sanka R."/>
            <person name="Torralba M."/>
            <person name="Gillis M."/>
            <person name="Haft D.H."/>
            <person name="Methe B."/>
            <person name="Sutton G."/>
            <person name="Nelson K.E."/>
        </authorList>
    </citation>
    <scope>NUCLEOTIDE SEQUENCE [LARGE SCALE GENOMIC DNA]</scope>
    <source>
        <strain evidence="9 10">DNF00040</strain>
    </source>
</reference>
<evidence type="ECO:0000256" key="3">
    <source>
        <dbReference type="ARBA" id="ARBA00022475"/>
    </source>
</evidence>